<evidence type="ECO:0000313" key="4">
    <source>
        <dbReference type="EMBL" id="MEE1884135.1"/>
    </source>
</evidence>
<accession>A0ABU7GYH9</accession>
<comment type="caution">
    <text evidence="4">The sequence shown here is derived from an EMBL/GenBank/DDBJ whole genome shotgun (WGS) entry which is preliminary data.</text>
</comment>
<feature type="domain" description="NAD-dependent epimerase/dehydratase" evidence="2">
    <location>
        <begin position="5"/>
        <end position="219"/>
    </location>
</feature>
<dbReference type="InterPro" id="IPR036291">
    <property type="entry name" value="NAD(P)-bd_dom_sf"/>
</dbReference>
<reference evidence="4 5" key="1">
    <citation type="submission" date="2024-01" db="EMBL/GenBank/DDBJ databases">
        <title>Pedobacter sp. nov., isolated from oil-contaminated soil.</title>
        <authorList>
            <person name="Le N.T.T."/>
        </authorList>
    </citation>
    <scope>NUCLEOTIDE SEQUENCE [LARGE SCALE GENOMIC DNA]</scope>
    <source>
        <strain evidence="4 5">VNH31</strain>
    </source>
</reference>
<dbReference type="Pfam" id="PF01370">
    <property type="entry name" value="Epimerase"/>
    <property type="match status" value="1"/>
</dbReference>
<keyword evidence="5" id="KW-1185">Reference proteome</keyword>
<dbReference type="SUPFAM" id="SSF51735">
    <property type="entry name" value="NAD(P)-binding Rossmann-fold domains"/>
    <property type="match status" value="1"/>
</dbReference>
<organism evidence="4 5">
    <name type="scientific">Pedobacter flavus</name>
    <dbReference type="NCBI Taxonomy" id="3113906"/>
    <lineage>
        <taxon>Bacteria</taxon>
        <taxon>Pseudomonadati</taxon>
        <taxon>Bacteroidota</taxon>
        <taxon>Sphingobacteriia</taxon>
        <taxon>Sphingobacteriales</taxon>
        <taxon>Sphingobacteriaceae</taxon>
        <taxon>Pedobacter</taxon>
    </lineage>
</organism>
<evidence type="ECO:0000259" key="3">
    <source>
        <dbReference type="Pfam" id="PF08338"/>
    </source>
</evidence>
<dbReference type="InterPro" id="IPR001509">
    <property type="entry name" value="Epimerase_deHydtase"/>
</dbReference>
<dbReference type="PANTHER" id="PTHR11092:SF0">
    <property type="entry name" value="EPIMERASE FAMILY PROTEIN SDR39U1"/>
    <property type="match status" value="1"/>
</dbReference>
<feature type="domain" description="DUF1731" evidence="3">
    <location>
        <begin position="253"/>
        <end position="298"/>
    </location>
</feature>
<dbReference type="RefSeq" id="WP_330145053.1">
    <property type="nucleotide sequence ID" value="NZ_JAZDQU010000001.1"/>
</dbReference>
<name>A0ABU7GYH9_9SPHI</name>
<dbReference type="EMBL" id="JAZDQU010000001">
    <property type="protein sequence ID" value="MEE1884135.1"/>
    <property type="molecule type" value="Genomic_DNA"/>
</dbReference>
<dbReference type="Pfam" id="PF08338">
    <property type="entry name" value="DUF1731"/>
    <property type="match status" value="1"/>
</dbReference>
<dbReference type="NCBIfam" id="TIGR01777">
    <property type="entry name" value="yfcH"/>
    <property type="match status" value="1"/>
</dbReference>
<dbReference type="InterPro" id="IPR013549">
    <property type="entry name" value="DUF1731"/>
</dbReference>
<proteinExistence type="inferred from homology"/>
<gene>
    <name evidence="4" type="ORF">VRU49_01770</name>
</gene>
<comment type="similarity">
    <text evidence="1">Belongs to the NAD(P)-dependent epimerase/dehydratase family. SDR39U1 subfamily.</text>
</comment>
<evidence type="ECO:0000259" key="2">
    <source>
        <dbReference type="Pfam" id="PF01370"/>
    </source>
</evidence>
<dbReference type="InterPro" id="IPR010099">
    <property type="entry name" value="SDR39U1"/>
</dbReference>
<protein>
    <submittedName>
        <fullName evidence="4">TIGR01777 family oxidoreductase</fullName>
    </submittedName>
</protein>
<evidence type="ECO:0000313" key="5">
    <source>
        <dbReference type="Proteomes" id="UP001337681"/>
    </source>
</evidence>
<dbReference type="Proteomes" id="UP001337681">
    <property type="component" value="Unassembled WGS sequence"/>
</dbReference>
<dbReference type="Gene3D" id="3.40.50.720">
    <property type="entry name" value="NAD(P)-binding Rossmann-like Domain"/>
    <property type="match status" value="1"/>
</dbReference>
<sequence>MKNKILITGATGLIGKALTSFLLKEGFEVNILVRKYNSIANGTPFIWDVERDYIDPVCLEGVDTIIHLAGASIGTENWSEARKNEIISSRVKSTQLIYNLLKKTPNTVKNYIGASAVGYYGSNNHEILTEDKAPGQDFLAYCCIKWEEAHQQLKELNLNVSILRFGIVLDKNGGSLPQMAMPIKVGFGAPLANGDQWVSWIHLQDLILLISHFIKNPNLNGVFNATTPNPVTNKTLTIALGKALQRWIWPIHVPKFILKIILGERIELILSSQNCSAKKIMETGFNFKFPNITLALYDIYRKN</sequence>
<dbReference type="PANTHER" id="PTHR11092">
    <property type="entry name" value="SUGAR NUCLEOTIDE EPIMERASE RELATED"/>
    <property type="match status" value="1"/>
</dbReference>
<evidence type="ECO:0000256" key="1">
    <source>
        <dbReference type="ARBA" id="ARBA00009353"/>
    </source>
</evidence>